<dbReference type="GO" id="GO:0051604">
    <property type="term" value="P:protein maturation"/>
    <property type="evidence" value="ECO:0007669"/>
    <property type="project" value="UniProtKB-UniRule"/>
</dbReference>
<evidence type="ECO:0000313" key="4">
    <source>
        <dbReference type="Proteomes" id="UP000295188"/>
    </source>
</evidence>
<keyword evidence="4" id="KW-1185">Reference proteome</keyword>
<dbReference type="Gene3D" id="3.30.70.1380">
    <property type="entry name" value="Transcriptional regulatory protein pf0864 domain like"/>
    <property type="match status" value="1"/>
</dbReference>
<protein>
    <recommendedName>
        <fullName evidence="2">Pyridinium-3,5-bisthiocarboxylic acid mononucleotide nickel insertion protein</fullName>
        <shortName evidence="2">P2TMN nickel insertion protein</shortName>
        <ecNumber evidence="2">4.99.1.12</ecNumber>
    </recommendedName>
    <alternativeName>
        <fullName evidence="2">Nickel-pincer cofactor biosynthesis protein LarC</fullName>
    </alternativeName>
</protein>
<dbReference type="OrthoDB" id="9765625at2"/>
<dbReference type="GO" id="GO:0016829">
    <property type="term" value="F:lyase activity"/>
    <property type="evidence" value="ECO:0007669"/>
    <property type="project" value="UniProtKB-UniRule"/>
</dbReference>
<keyword evidence="1 2" id="KW-0533">Nickel</keyword>
<dbReference type="HAMAP" id="MF_01074">
    <property type="entry name" value="LarC"/>
    <property type="match status" value="1"/>
</dbReference>
<dbReference type="Pfam" id="PF01969">
    <property type="entry name" value="Ni_insertion"/>
    <property type="match status" value="1"/>
</dbReference>
<name>A0A4R3KFW4_9FIRM</name>
<comment type="catalytic activity">
    <reaction evidence="2">
        <text>Ni(II)-pyridinium-3,5-bisthiocarboxylate mononucleotide = pyridinium-3,5-bisthiocarboxylate mononucleotide + Ni(2+)</text>
        <dbReference type="Rhea" id="RHEA:54784"/>
        <dbReference type="ChEBI" id="CHEBI:49786"/>
        <dbReference type="ChEBI" id="CHEBI:137372"/>
        <dbReference type="ChEBI" id="CHEBI:137373"/>
        <dbReference type="EC" id="4.99.1.12"/>
    </reaction>
</comment>
<organism evidence="3 4">
    <name type="scientific">Pectinatus cerevisiiphilus</name>
    <dbReference type="NCBI Taxonomy" id="86956"/>
    <lineage>
        <taxon>Bacteria</taxon>
        <taxon>Bacillati</taxon>
        <taxon>Bacillota</taxon>
        <taxon>Negativicutes</taxon>
        <taxon>Selenomonadales</taxon>
        <taxon>Selenomonadaceae</taxon>
        <taxon>Pectinatus</taxon>
    </lineage>
</organism>
<dbReference type="PANTHER" id="PTHR36566:SF1">
    <property type="entry name" value="PYRIDINIUM-3,5-BISTHIOCARBOXYLIC ACID MONONUCLEOTIDE NICKEL INSERTION PROTEIN"/>
    <property type="match status" value="1"/>
</dbReference>
<evidence type="ECO:0000256" key="2">
    <source>
        <dbReference type="HAMAP-Rule" id="MF_01074"/>
    </source>
</evidence>
<gene>
    <name evidence="2" type="primary">larC</name>
    <name evidence="3" type="ORF">EDC37_101217</name>
</gene>
<keyword evidence="2" id="KW-0456">Lyase</keyword>
<dbReference type="EMBL" id="SMAA01000001">
    <property type="protein sequence ID" value="TCS82045.1"/>
    <property type="molecule type" value="Genomic_DNA"/>
</dbReference>
<evidence type="ECO:0000313" key="3">
    <source>
        <dbReference type="EMBL" id="TCS82045.1"/>
    </source>
</evidence>
<evidence type="ECO:0000256" key="1">
    <source>
        <dbReference type="ARBA" id="ARBA00022596"/>
    </source>
</evidence>
<reference evidence="3 4" key="1">
    <citation type="submission" date="2019-03" db="EMBL/GenBank/DDBJ databases">
        <title>Genomic Encyclopedia of Type Strains, Phase IV (KMG-IV): sequencing the most valuable type-strain genomes for metagenomic binning, comparative biology and taxonomic classification.</title>
        <authorList>
            <person name="Goeker M."/>
        </authorList>
    </citation>
    <scope>NUCLEOTIDE SEQUENCE [LARGE SCALE GENOMIC DNA]</scope>
    <source>
        <strain evidence="3 4">DSM 20467</strain>
    </source>
</reference>
<dbReference type="RefSeq" id="WP_132547012.1">
    <property type="nucleotide sequence ID" value="NZ_SMAA01000001.1"/>
</dbReference>
<dbReference type="PANTHER" id="PTHR36566">
    <property type="entry name" value="NICKEL INSERTION PROTEIN-RELATED"/>
    <property type="match status" value="1"/>
</dbReference>
<dbReference type="EC" id="4.99.1.12" evidence="2"/>
<sequence length="395" mass="43785">MKTIYLDCFSGISGNMLIGALLDAGVPQEYLEEQLKKLKLPDEYFLTIEQTQKNGIHAVYFNVSLGNVHITHRTLPDIQKIILQSALSKNVQDTALAIFKNLAEAEAKIHGTNIQTVHFHEVGAIDAIIDIVGAAVCLEYLDVKDIFAGNLHTGTGFIDCAHGRIPIPAPATAELLKGFTLKNGSTEKELITPTGAAILTTLAKEESGLQNFFYDKIAYGAGTWELPHPNVLRVYIKESCENTVVDNLLLLEANIDDMNPQFFSYTSEKLFKTGALDVWITPIMMKKNRPGQMLSVLAKENDYSALCDIVFSETTTLGMRVSKINRIALDREIKLVSTIYGSVHCKIARYKGKISNISAEYDDCQKLAAAQNVPLRKIQHEALRIAYYLAENKNC</sequence>
<dbReference type="InterPro" id="IPR002822">
    <property type="entry name" value="Ni_insertion"/>
</dbReference>
<dbReference type="NCBIfam" id="TIGR00299">
    <property type="entry name" value="nickel pincer cofactor biosynthesis protein LarC"/>
    <property type="match status" value="1"/>
</dbReference>
<dbReference type="AlphaFoldDB" id="A0A4R3KFW4"/>
<comment type="caution">
    <text evidence="3">The sequence shown here is derived from an EMBL/GenBank/DDBJ whole genome shotgun (WGS) entry which is preliminary data.</text>
</comment>
<comment type="similarity">
    <text evidence="2">Belongs to the LarC family.</text>
</comment>
<proteinExistence type="inferred from homology"/>
<dbReference type="Gene3D" id="3.10.20.300">
    <property type="entry name" value="mk0293 like domain"/>
    <property type="match status" value="1"/>
</dbReference>
<accession>A0A4R3KFW4</accession>
<dbReference type="GO" id="GO:0016151">
    <property type="term" value="F:nickel cation binding"/>
    <property type="evidence" value="ECO:0007669"/>
    <property type="project" value="UniProtKB-UniRule"/>
</dbReference>
<dbReference type="Proteomes" id="UP000295188">
    <property type="component" value="Unassembled WGS sequence"/>
</dbReference>
<comment type="function">
    <text evidence="2">Involved in the biosynthesis of a nickel-pincer cofactor ((SCS)Ni(II) pincer complex). Binds Ni(2+), and functions in nickel delivery to pyridinium-3,5-bisthiocarboxylic acid mononucleotide (P2TMN), to form the mature cofactor. Is thus probably required for the activation of nickel-pincer cofactor-dependent enzymes.</text>
</comment>